<dbReference type="Proteomes" id="UP001190700">
    <property type="component" value="Unassembled WGS sequence"/>
</dbReference>
<dbReference type="EMBL" id="LGRX02000362">
    <property type="protein sequence ID" value="KAK3288771.1"/>
    <property type="molecule type" value="Genomic_DNA"/>
</dbReference>
<gene>
    <name evidence="1" type="ORF">CYMTET_3760</name>
</gene>
<keyword evidence="2" id="KW-1185">Reference proteome</keyword>
<evidence type="ECO:0000313" key="2">
    <source>
        <dbReference type="Proteomes" id="UP001190700"/>
    </source>
</evidence>
<reference evidence="1 2" key="1">
    <citation type="journal article" date="2015" name="Genome Biol. Evol.">
        <title>Comparative Genomics of a Bacterivorous Green Alga Reveals Evolutionary Causalities and Consequences of Phago-Mixotrophic Mode of Nutrition.</title>
        <authorList>
            <person name="Burns J.A."/>
            <person name="Paasch A."/>
            <person name="Narechania A."/>
            <person name="Kim E."/>
        </authorList>
    </citation>
    <scope>NUCLEOTIDE SEQUENCE [LARGE SCALE GENOMIC DNA]</scope>
    <source>
        <strain evidence="1 2">PLY_AMNH</strain>
    </source>
</reference>
<evidence type="ECO:0000313" key="1">
    <source>
        <dbReference type="EMBL" id="KAK3288771.1"/>
    </source>
</evidence>
<sequence>MDFAAAEAYGAPEILSGEQAGGLDLSAYGFAVEGRVDTCEQDQRDPELVRLSREVDEAAARCGEASTLAFKYAGSDGEDAAPPTHEALTEAWLAEADRVCAGSEAVAQRGRQTQADARERAVQESLAARKRSVTAALAAQSRNAEELFVPVTEQPNDEKKNGRRQAVVPARCSEAAPQPVGCGTPPFGASQRLMWTVCMLSVFLVYDRRHCRQMVVQLQLAVSWQLVVQARTSEDYNDNAAGFGDEDEYED</sequence>
<dbReference type="AlphaFoldDB" id="A0AAE0H4E8"/>
<accession>A0AAE0H4E8</accession>
<proteinExistence type="predicted"/>
<organism evidence="1 2">
    <name type="scientific">Cymbomonas tetramitiformis</name>
    <dbReference type="NCBI Taxonomy" id="36881"/>
    <lineage>
        <taxon>Eukaryota</taxon>
        <taxon>Viridiplantae</taxon>
        <taxon>Chlorophyta</taxon>
        <taxon>Pyramimonadophyceae</taxon>
        <taxon>Pyramimonadales</taxon>
        <taxon>Pyramimonadaceae</taxon>
        <taxon>Cymbomonas</taxon>
    </lineage>
</organism>
<name>A0AAE0H4E8_9CHLO</name>
<comment type="caution">
    <text evidence="1">The sequence shown here is derived from an EMBL/GenBank/DDBJ whole genome shotgun (WGS) entry which is preliminary data.</text>
</comment>
<protein>
    <submittedName>
        <fullName evidence="1">Uncharacterized protein</fullName>
    </submittedName>
</protein>